<organism evidence="1">
    <name type="scientific">Siphoviridae sp. ct3o911</name>
    <dbReference type="NCBI Taxonomy" id="2827560"/>
    <lineage>
        <taxon>Viruses</taxon>
        <taxon>Duplodnaviria</taxon>
        <taxon>Heunggongvirae</taxon>
        <taxon>Uroviricota</taxon>
        <taxon>Caudoviricetes</taxon>
    </lineage>
</organism>
<name>A0A8S5LJS7_9CAUD</name>
<sequence>MTERVRLRLKSLSKDQLVKLVEDYKYALDIIGEICVDESKGADAHSLFTDIRLLLREFDSYDLNSDNLVAEIDLSMGKITPEKFRSVVLGDDNDE</sequence>
<dbReference type="EMBL" id="BK015861">
    <property type="protein sequence ID" value="DAD70170.1"/>
    <property type="molecule type" value="Genomic_DNA"/>
</dbReference>
<accession>A0A8S5LJS7</accession>
<evidence type="ECO:0000313" key="1">
    <source>
        <dbReference type="EMBL" id="DAD70170.1"/>
    </source>
</evidence>
<reference evidence="1" key="1">
    <citation type="journal article" date="2021" name="Proc. Natl. Acad. Sci. U.S.A.">
        <title>A Catalog of Tens of Thousands of Viruses from Human Metagenomes Reveals Hidden Associations with Chronic Diseases.</title>
        <authorList>
            <person name="Tisza M.J."/>
            <person name="Buck C.B."/>
        </authorList>
    </citation>
    <scope>NUCLEOTIDE SEQUENCE</scope>
    <source>
        <strain evidence="1">Ct3o911</strain>
    </source>
</reference>
<proteinExistence type="predicted"/>
<protein>
    <submittedName>
        <fullName evidence="1">Uncharacterized protein</fullName>
    </submittedName>
</protein>